<sequence length="233" mass="25324">MAATNTDMHMLQESPTAHRIPQHQPSSPFHSLSSPSLAESIRSLRDDSTRSHNVPATTDEQHQIRGRRKPVPTPLYPTGNNGSSYQQSSYQDSPRFDEPRSPREKLDALLAEEQHHTSPIRPTKPAHPPTPPNVAAPNFTQPSRPSAYAKLRQVSSPTLSSAGISPPASPVTMPPPSRPNRPETRPTVPVRNPSIDSAASSLSSTASQNRPPANHAPRPSQDTSTANPQIWPL</sequence>
<comment type="caution">
    <text evidence="2">The sequence shown here is derived from an EMBL/GenBank/DDBJ whole genome shotgun (WGS) entry which is preliminary data.</text>
</comment>
<dbReference type="EMBL" id="CAJRGZ010000029">
    <property type="protein sequence ID" value="CAG5183953.1"/>
    <property type="molecule type" value="Genomic_DNA"/>
</dbReference>
<feature type="compositionally biased region" description="Low complexity" evidence="1">
    <location>
        <begin position="194"/>
        <end position="207"/>
    </location>
</feature>
<dbReference type="GeneID" id="67011041"/>
<feature type="compositionally biased region" description="Polar residues" evidence="1">
    <location>
        <begin position="220"/>
        <end position="233"/>
    </location>
</feature>
<protein>
    <submittedName>
        <fullName evidence="2">Uncharacterized protein</fullName>
    </submittedName>
</protein>
<reference evidence="2" key="1">
    <citation type="submission" date="2021-05" db="EMBL/GenBank/DDBJ databases">
        <authorList>
            <person name="Stam R."/>
        </authorList>
    </citation>
    <scope>NUCLEOTIDE SEQUENCE</scope>
    <source>
        <strain evidence="2">CS162</strain>
    </source>
</reference>
<name>A0A8J2I9W5_9PLEO</name>
<evidence type="ECO:0000313" key="2">
    <source>
        <dbReference type="EMBL" id="CAG5183953.1"/>
    </source>
</evidence>
<organism evidence="2 3">
    <name type="scientific">Alternaria atra</name>
    <dbReference type="NCBI Taxonomy" id="119953"/>
    <lineage>
        <taxon>Eukaryota</taxon>
        <taxon>Fungi</taxon>
        <taxon>Dikarya</taxon>
        <taxon>Ascomycota</taxon>
        <taxon>Pezizomycotina</taxon>
        <taxon>Dothideomycetes</taxon>
        <taxon>Pleosporomycetidae</taxon>
        <taxon>Pleosporales</taxon>
        <taxon>Pleosporineae</taxon>
        <taxon>Pleosporaceae</taxon>
        <taxon>Alternaria</taxon>
        <taxon>Alternaria sect. Ulocladioides</taxon>
    </lineage>
</organism>
<gene>
    <name evidence="2" type="ORF">ALTATR162_LOCUS10836</name>
</gene>
<proteinExistence type="predicted"/>
<feature type="region of interest" description="Disordered" evidence="1">
    <location>
        <begin position="1"/>
        <end position="233"/>
    </location>
</feature>
<dbReference type="RefSeq" id="XP_043174411.1">
    <property type="nucleotide sequence ID" value="XM_043318476.1"/>
</dbReference>
<dbReference type="Proteomes" id="UP000676310">
    <property type="component" value="Unassembled WGS sequence"/>
</dbReference>
<feature type="compositionally biased region" description="Basic and acidic residues" evidence="1">
    <location>
        <begin position="94"/>
        <end position="116"/>
    </location>
</feature>
<feature type="compositionally biased region" description="Polar residues" evidence="1">
    <location>
        <begin position="153"/>
        <end position="163"/>
    </location>
</feature>
<evidence type="ECO:0000256" key="1">
    <source>
        <dbReference type="SAM" id="MobiDB-lite"/>
    </source>
</evidence>
<feature type="compositionally biased region" description="Low complexity" evidence="1">
    <location>
        <begin position="22"/>
        <end position="37"/>
    </location>
</feature>
<feature type="compositionally biased region" description="Pro residues" evidence="1">
    <location>
        <begin position="125"/>
        <end position="134"/>
    </location>
</feature>
<accession>A0A8J2I9W5</accession>
<keyword evidence="3" id="KW-1185">Reference proteome</keyword>
<dbReference type="OrthoDB" id="185175at2759"/>
<evidence type="ECO:0000313" key="3">
    <source>
        <dbReference type="Proteomes" id="UP000676310"/>
    </source>
</evidence>
<feature type="compositionally biased region" description="Pro residues" evidence="1">
    <location>
        <begin position="167"/>
        <end position="179"/>
    </location>
</feature>
<feature type="compositionally biased region" description="Low complexity" evidence="1">
    <location>
        <begin position="83"/>
        <end position="93"/>
    </location>
</feature>
<dbReference type="AlphaFoldDB" id="A0A8J2I9W5"/>